<dbReference type="InterPro" id="IPR026913">
    <property type="entry name" value="METTL24"/>
</dbReference>
<proteinExistence type="predicted"/>
<dbReference type="InterPro" id="IPR025714">
    <property type="entry name" value="Methyltranfer_dom"/>
</dbReference>
<feature type="signal peptide" evidence="1">
    <location>
        <begin position="1"/>
        <end position="29"/>
    </location>
</feature>
<comment type="caution">
    <text evidence="3">The sequence shown here is derived from an EMBL/GenBank/DDBJ whole genome shotgun (WGS) entry which is preliminary data.</text>
</comment>
<dbReference type="InParanoid" id="A0A286U8X0"/>
<dbReference type="OrthoDB" id="10006218at2759"/>
<dbReference type="STRING" id="2282107.A0A286U8X0"/>
<evidence type="ECO:0000313" key="3">
    <source>
        <dbReference type="EMBL" id="PAV15989.1"/>
    </source>
</evidence>
<sequence>MPSVFQRHPRYSLISGFLLLATFLLLASQHAPPPPIVIETFDTSKNILQNRLDYAERVYQRILEGRKGLIRKFGPTVDKIQMFPPDVEPWPPYTVWDFIPAAFNCPHTVERIGALGDGGKWVCGLERVAQKPDCIVYSIGINHESSFEAELLSRTASCEVWGYDFSVQEFGPEVQGEPSLLRRAHFSPFGLAGTDAHGPQDDPKMYTLASLMRRNGHAHIDILKVDIESWEFETLKSLIQPYVESGEPLPFAQLQLEVHVWGKKFTEFLKWWEMLEEAGLRPFWTEPNLVYQNYNRAGSADLAEYSFLNIRGDNVFISDREYYRPRGTGHKLD</sequence>
<dbReference type="PANTHER" id="PTHR32026">
    <property type="entry name" value="METHYLTRANSFERASE-LIKE PROTEIN 24"/>
    <property type="match status" value="1"/>
</dbReference>
<keyword evidence="4" id="KW-1185">Reference proteome</keyword>
<dbReference type="EMBL" id="NBII01000009">
    <property type="protein sequence ID" value="PAV15989.1"/>
    <property type="molecule type" value="Genomic_DNA"/>
</dbReference>
<gene>
    <name evidence="3" type="ORF">PNOK_0884700</name>
</gene>
<reference evidence="3 4" key="1">
    <citation type="journal article" date="2017" name="Mol. Ecol.">
        <title>Comparative and population genomic landscape of Phellinus noxius: A hypervariable fungus causing root rot in trees.</title>
        <authorList>
            <person name="Chung C.L."/>
            <person name="Lee T.J."/>
            <person name="Akiba M."/>
            <person name="Lee H.H."/>
            <person name="Kuo T.H."/>
            <person name="Liu D."/>
            <person name="Ke H.M."/>
            <person name="Yokoi T."/>
            <person name="Roa M.B."/>
            <person name="Lu M.J."/>
            <person name="Chang Y.Y."/>
            <person name="Ann P.J."/>
            <person name="Tsai J.N."/>
            <person name="Chen C.Y."/>
            <person name="Tzean S.S."/>
            <person name="Ota Y."/>
            <person name="Hattori T."/>
            <person name="Sahashi N."/>
            <person name="Liou R.F."/>
            <person name="Kikuchi T."/>
            <person name="Tsai I.J."/>
        </authorList>
    </citation>
    <scope>NUCLEOTIDE SEQUENCE [LARGE SCALE GENOMIC DNA]</scope>
    <source>
        <strain evidence="3 4">FFPRI411160</strain>
    </source>
</reference>
<evidence type="ECO:0000313" key="4">
    <source>
        <dbReference type="Proteomes" id="UP000217199"/>
    </source>
</evidence>
<dbReference type="AlphaFoldDB" id="A0A286U8X0"/>
<dbReference type="PANTHER" id="PTHR32026:SF10">
    <property type="entry name" value="METHYLTRANSFERASE-LIKE PROTEIN 24-RELATED"/>
    <property type="match status" value="1"/>
</dbReference>
<feature type="chain" id="PRO_5013816924" description="Methyltransferase domain-containing protein" evidence="1">
    <location>
        <begin position="30"/>
        <end position="333"/>
    </location>
</feature>
<name>A0A286U8X0_9AGAM</name>
<evidence type="ECO:0000259" key="2">
    <source>
        <dbReference type="Pfam" id="PF13383"/>
    </source>
</evidence>
<dbReference type="Pfam" id="PF13383">
    <property type="entry name" value="Methyltransf_22"/>
    <property type="match status" value="1"/>
</dbReference>
<dbReference type="Proteomes" id="UP000217199">
    <property type="component" value="Unassembled WGS sequence"/>
</dbReference>
<accession>A0A286U8X0</accession>
<feature type="domain" description="Methyltransferase" evidence="2">
    <location>
        <begin position="102"/>
        <end position="291"/>
    </location>
</feature>
<evidence type="ECO:0000256" key="1">
    <source>
        <dbReference type="SAM" id="SignalP"/>
    </source>
</evidence>
<keyword evidence="1" id="KW-0732">Signal</keyword>
<protein>
    <recommendedName>
        <fullName evidence="2">Methyltransferase domain-containing protein</fullName>
    </recommendedName>
</protein>
<organism evidence="3 4">
    <name type="scientific">Pyrrhoderma noxium</name>
    <dbReference type="NCBI Taxonomy" id="2282107"/>
    <lineage>
        <taxon>Eukaryota</taxon>
        <taxon>Fungi</taxon>
        <taxon>Dikarya</taxon>
        <taxon>Basidiomycota</taxon>
        <taxon>Agaricomycotina</taxon>
        <taxon>Agaricomycetes</taxon>
        <taxon>Hymenochaetales</taxon>
        <taxon>Hymenochaetaceae</taxon>
        <taxon>Pyrrhoderma</taxon>
    </lineage>
</organism>